<protein>
    <submittedName>
        <fullName evidence="1">Uncharacterized protein</fullName>
    </submittedName>
</protein>
<keyword evidence="2" id="KW-1185">Reference proteome</keyword>
<evidence type="ECO:0000313" key="1">
    <source>
        <dbReference type="EMBL" id="PWN23273.1"/>
    </source>
</evidence>
<accession>A0A316UH58</accession>
<reference evidence="1 2" key="1">
    <citation type="journal article" date="2018" name="Mol. Biol. Evol.">
        <title>Broad Genomic Sampling Reveals a Smut Pathogenic Ancestry of the Fungal Clade Ustilaginomycotina.</title>
        <authorList>
            <person name="Kijpornyongpan T."/>
            <person name="Mondo S.J."/>
            <person name="Barry K."/>
            <person name="Sandor L."/>
            <person name="Lee J."/>
            <person name="Lipzen A."/>
            <person name="Pangilinan J."/>
            <person name="LaButti K."/>
            <person name="Hainaut M."/>
            <person name="Henrissat B."/>
            <person name="Grigoriev I.V."/>
            <person name="Spatafora J.W."/>
            <person name="Aime M.C."/>
        </authorList>
    </citation>
    <scope>NUCLEOTIDE SEQUENCE [LARGE SCALE GENOMIC DNA]</scope>
    <source>
        <strain evidence="1 2">MCA 4718</strain>
    </source>
</reference>
<dbReference type="Proteomes" id="UP000245942">
    <property type="component" value="Unassembled WGS sequence"/>
</dbReference>
<dbReference type="EMBL" id="KZ819322">
    <property type="protein sequence ID" value="PWN23273.1"/>
    <property type="molecule type" value="Genomic_DNA"/>
</dbReference>
<dbReference type="RefSeq" id="XP_025350433.1">
    <property type="nucleotide sequence ID" value="XM_025489111.1"/>
</dbReference>
<proteinExistence type="predicted"/>
<organism evidence="1 2">
    <name type="scientific">Pseudomicrostroma glucosiphilum</name>
    <dbReference type="NCBI Taxonomy" id="1684307"/>
    <lineage>
        <taxon>Eukaryota</taxon>
        <taxon>Fungi</taxon>
        <taxon>Dikarya</taxon>
        <taxon>Basidiomycota</taxon>
        <taxon>Ustilaginomycotina</taxon>
        <taxon>Exobasidiomycetes</taxon>
        <taxon>Microstromatales</taxon>
        <taxon>Microstromatales incertae sedis</taxon>
        <taxon>Pseudomicrostroma</taxon>
    </lineage>
</organism>
<evidence type="ECO:0000313" key="2">
    <source>
        <dbReference type="Proteomes" id="UP000245942"/>
    </source>
</evidence>
<dbReference type="GeneID" id="37010845"/>
<gene>
    <name evidence="1" type="ORF">BCV69DRAFT_113992</name>
</gene>
<sequence length="83" mass="9300">MLMDSFWQERHPLLAWQIWWVIGSMALVDEWGTGRPSGRSGLVLAAVKARTLLKPCRAFGLDSPCHRQEVGQLCSGLKITTSF</sequence>
<name>A0A316UH58_9BASI</name>
<dbReference type="AlphaFoldDB" id="A0A316UH58"/>